<feature type="region of interest" description="Disordered" evidence="1">
    <location>
        <begin position="78"/>
        <end position="137"/>
    </location>
</feature>
<reference evidence="2" key="2">
    <citation type="submission" date="2020-05" db="UniProtKB">
        <authorList>
            <consortium name="EnsemblMetazoa"/>
        </authorList>
    </citation>
    <scope>IDENTIFICATION</scope>
    <source>
        <strain evidence="2">CM1001059</strain>
    </source>
</reference>
<name>A0A182TPP2_9DIPT</name>
<evidence type="ECO:0000313" key="3">
    <source>
        <dbReference type="Proteomes" id="UP000075902"/>
    </source>
</evidence>
<proteinExistence type="predicted"/>
<accession>A0A182TPP2</accession>
<feature type="compositionally biased region" description="Polar residues" evidence="1">
    <location>
        <begin position="102"/>
        <end position="113"/>
    </location>
</feature>
<evidence type="ECO:0000256" key="1">
    <source>
        <dbReference type="SAM" id="MobiDB-lite"/>
    </source>
</evidence>
<evidence type="ECO:0000313" key="2">
    <source>
        <dbReference type="EnsemblMetazoa" id="AMEC006119-PA"/>
    </source>
</evidence>
<dbReference type="Proteomes" id="UP000075902">
    <property type="component" value="Unassembled WGS sequence"/>
</dbReference>
<dbReference type="VEuPathDB" id="VectorBase:AMEC006119"/>
<protein>
    <submittedName>
        <fullName evidence="2">Uncharacterized protein</fullName>
    </submittedName>
</protein>
<organism evidence="2 3">
    <name type="scientific">Anopheles melas</name>
    <dbReference type="NCBI Taxonomy" id="34690"/>
    <lineage>
        <taxon>Eukaryota</taxon>
        <taxon>Metazoa</taxon>
        <taxon>Ecdysozoa</taxon>
        <taxon>Arthropoda</taxon>
        <taxon>Hexapoda</taxon>
        <taxon>Insecta</taxon>
        <taxon>Pterygota</taxon>
        <taxon>Neoptera</taxon>
        <taxon>Endopterygota</taxon>
        <taxon>Diptera</taxon>
        <taxon>Nematocera</taxon>
        <taxon>Culicoidea</taxon>
        <taxon>Culicidae</taxon>
        <taxon>Anophelinae</taxon>
        <taxon>Anopheles</taxon>
    </lineage>
</organism>
<dbReference type="AlphaFoldDB" id="A0A182TPP2"/>
<sequence>MARSFNLFYAGRDVHTSISKFLQANLKNVQQHQQQHAAPPNGTLPQQQLAFAGTDQLPTAAAQQLATYQQQQQRDLPLLCTNPAGNTSTTGTGPGDAVAASTFRTPSGMSNRSGECVPGILPPTNNNQKKTPFRFPG</sequence>
<keyword evidence="3" id="KW-1185">Reference proteome</keyword>
<reference evidence="3" key="1">
    <citation type="submission" date="2014-01" db="EMBL/GenBank/DDBJ databases">
        <title>The Genome Sequence of Anopheles melas CM1001059_A (V2).</title>
        <authorList>
            <consortium name="The Broad Institute Genomics Platform"/>
            <person name="Neafsey D.E."/>
            <person name="Besansky N."/>
            <person name="Howell P."/>
            <person name="Walton C."/>
            <person name="Young S.K."/>
            <person name="Zeng Q."/>
            <person name="Gargeya S."/>
            <person name="Fitzgerald M."/>
            <person name="Haas B."/>
            <person name="Abouelleil A."/>
            <person name="Allen A.W."/>
            <person name="Alvarado L."/>
            <person name="Arachchi H.M."/>
            <person name="Berlin A.M."/>
            <person name="Chapman S.B."/>
            <person name="Gainer-Dewar J."/>
            <person name="Goldberg J."/>
            <person name="Griggs A."/>
            <person name="Gujja S."/>
            <person name="Hansen M."/>
            <person name="Howarth C."/>
            <person name="Imamovic A."/>
            <person name="Ireland A."/>
            <person name="Larimer J."/>
            <person name="McCowan C."/>
            <person name="Murphy C."/>
            <person name="Pearson M."/>
            <person name="Poon T.W."/>
            <person name="Priest M."/>
            <person name="Roberts A."/>
            <person name="Saif S."/>
            <person name="Shea T."/>
            <person name="Sisk P."/>
            <person name="Sykes S."/>
            <person name="Wortman J."/>
            <person name="Nusbaum C."/>
            <person name="Birren B."/>
        </authorList>
    </citation>
    <scope>NUCLEOTIDE SEQUENCE [LARGE SCALE GENOMIC DNA]</scope>
    <source>
        <strain evidence="3">CM1001059</strain>
    </source>
</reference>
<dbReference type="EnsemblMetazoa" id="AMEC006119-RA">
    <property type="protein sequence ID" value="AMEC006119-PA"/>
    <property type="gene ID" value="AMEC006119"/>
</dbReference>